<proteinExistence type="predicted"/>
<dbReference type="EC" id="2.3.1.-" evidence="4"/>
<dbReference type="PROSITE" id="PS51186">
    <property type="entry name" value="GNAT"/>
    <property type="match status" value="1"/>
</dbReference>
<dbReference type="RefSeq" id="WP_181739731.1">
    <property type="nucleotide sequence ID" value="NZ_JACEMT010000049.1"/>
</dbReference>
<dbReference type="Proteomes" id="UP000538931">
    <property type="component" value="Unassembled WGS sequence"/>
</dbReference>
<sequence>MIRPCKDSDIESILDIWLQASIQAHDFIAPTFWQSQVDNMRTLYLPASETYVLERNSEVVGFYALHDNTLAAIFVRPELQRQGIGKLLLDHAKTKRPALTLSVYTENDASYRFYLAQGFTVVSQQTETHTGHLEYTMVSNTA</sequence>
<dbReference type="NCBIfam" id="NF007853">
    <property type="entry name" value="PRK10562.1"/>
    <property type="match status" value="1"/>
</dbReference>
<keyword evidence="1 4" id="KW-0808">Transferase</keyword>
<evidence type="ECO:0000256" key="2">
    <source>
        <dbReference type="ARBA" id="ARBA00023315"/>
    </source>
</evidence>
<comment type="caution">
    <text evidence="4">The sequence shown here is derived from an EMBL/GenBank/DDBJ whole genome shotgun (WGS) entry which is preliminary data.</text>
</comment>
<dbReference type="CDD" id="cd04301">
    <property type="entry name" value="NAT_SF"/>
    <property type="match status" value="1"/>
</dbReference>
<evidence type="ECO:0000313" key="4">
    <source>
        <dbReference type="EMBL" id="MBA4502691.1"/>
    </source>
</evidence>
<dbReference type="SUPFAM" id="SSF55729">
    <property type="entry name" value="Acyl-CoA N-acyltransferases (Nat)"/>
    <property type="match status" value="1"/>
</dbReference>
<dbReference type="PANTHER" id="PTHR43800">
    <property type="entry name" value="PEPTIDYL-LYSINE N-ACETYLTRANSFERASE YJAB"/>
    <property type="match status" value="1"/>
</dbReference>
<dbReference type="InterPro" id="IPR016181">
    <property type="entry name" value="Acyl_CoA_acyltransferase"/>
</dbReference>
<accession>A0A7W2AB86</accession>
<feature type="domain" description="N-acetyltransferase" evidence="3">
    <location>
        <begin position="1"/>
        <end position="142"/>
    </location>
</feature>
<dbReference type="AlphaFoldDB" id="A0A7W2AB86"/>
<reference evidence="4 5" key="1">
    <citation type="submission" date="2020-07" db="EMBL/GenBank/DDBJ databases">
        <title>Bacterium isolated from marien macroalgae.</title>
        <authorList>
            <person name="Zhu K."/>
            <person name="Lu D."/>
            <person name="Du Z."/>
        </authorList>
    </citation>
    <scope>NUCLEOTIDE SEQUENCE [LARGE SCALE GENOMIC DNA]</scope>
    <source>
        <strain evidence="4 5">3-1745</strain>
    </source>
</reference>
<evidence type="ECO:0000256" key="1">
    <source>
        <dbReference type="ARBA" id="ARBA00022679"/>
    </source>
</evidence>
<dbReference type="GO" id="GO:0016747">
    <property type="term" value="F:acyltransferase activity, transferring groups other than amino-acyl groups"/>
    <property type="evidence" value="ECO:0007669"/>
    <property type="project" value="InterPro"/>
</dbReference>
<keyword evidence="2 4" id="KW-0012">Acyltransferase</keyword>
<name>A0A7W2AB86_9GAMM</name>
<organism evidence="4 5">
    <name type="scientific">Marinobacterium marinum</name>
    <dbReference type="NCBI Taxonomy" id="2756129"/>
    <lineage>
        <taxon>Bacteria</taxon>
        <taxon>Pseudomonadati</taxon>
        <taxon>Pseudomonadota</taxon>
        <taxon>Gammaproteobacteria</taxon>
        <taxon>Oceanospirillales</taxon>
        <taxon>Oceanospirillaceae</taxon>
        <taxon>Marinobacterium</taxon>
    </lineage>
</organism>
<dbReference type="InterPro" id="IPR000182">
    <property type="entry name" value="GNAT_dom"/>
</dbReference>
<protein>
    <submittedName>
        <fullName evidence="4">N-acetyltransferase</fullName>
        <ecNumber evidence="4">2.3.1.-</ecNumber>
    </submittedName>
</protein>
<evidence type="ECO:0000313" key="5">
    <source>
        <dbReference type="Proteomes" id="UP000538931"/>
    </source>
</evidence>
<dbReference type="PANTHER" id="PTHR43800:SF1">
    <property type="entry name" value="PEPTIDYL-LYSINE N-ACETYLTRANSFERASE YJAB"/>
    <property type="match status" value="1"/>
</dbReference>
<evidence type="ECO:0000259" key="3">
    <source>
        <dbReference type="PROSITE" id="PS51186"/>
    </source>
</evidence>
<keyword evidence="5" id="KW-1185">Reference proteome</keyword>
<gene>
    <name evidence="4" type="ORF">H1S06_09980</name>
</gene>
<dbReference type="Gene3D" id="3.40.630.30">
    <property type="match status" value="1"/>
</dbReference>
<dbReference type="EMBL" id="JACEMT010000049">
    <property type="protein sequence ID" value="MBA4502691.1"/>
    <property type="molecule type" value="Genomic_DNA"/>
</dbReference>
<dbReference type="Pfam" id="PF13508">
    <property type="entry name" value="Acetyltransf_7"/>
    <property type="match status" value="1"/>
</dbReference>